<evidence type="ECO:0000313" key="2">
    <source>
        <dbReference type="Proteomes" id="UP000499080"/>
    </source>
</evidence>
<gene>
    <name evidence="1" type="ORF">AVEN_29418_1</name>
</gene>
<accession>A0A4Y2CYU4</accession>
<protein>
    <submittedName>
        <fullName evidence="1">Uncharacterized protein</fullName>
    </submittedName>
</protein>
<dbReference type="AlphaFoldDB" id="A0A4Y2CYU4"/>
<keyword evidence="2" id="KW-1185">Reference proteome</keyword>
<dbReference type="Proteomes" id="UP000499080">
    <property type="component" value="Unassembled WGS sequence"/>
</dbReference>
<comment type="caution">
    <text evidence="1">The sequence shown here is derived from an EMBL/GenBank/DDBJ whole genome shotgun (WGS) entry which is preliminary data.</text>
</comment>
<name>A0A4Y2CYU4_ARAVE</name>
<proteinExistence type="predicted"/>
<sequence>MFSLVENRLRRRHLPKPSLLPFWKKSHSKHHLPRQVSATAAGRFVAQRRLTQSRDNLFVAGDALDSTTRCMLYAKLPSHVKLIVFKDRIYTKKKKCDCTKLLFSDVISKQKPINSIPENTARAKVVTHRKRT</sequence>
<dbReference type="EMBL" id="BGPR01000272">
    <property type="protein sequence ID" value="GBM09563.1"/>
    <property type="molecule type" value="Genomic_DNA"/>
</dbReference>
<organism evidence="1 2">
    <name type="scientific">Araneus ventricosus</name>
    <name type="common">Orbweaver spider</name>
    <name type="synonym">Epeira ventricosa</name>
    <dbReference type="NCBI Taxonomy" id="182803"/>
    <lineage>
        <taxon>Eukaryota</taxon>
        <taxon>Metazoa</taxon>
        <taxon>Ecdysozoa</taxon>
        <taxon>Arthropoda</taxon>
        <taxon>Chelicerata</taxon>
        <taxon>Arachnida</taxon>
        <taxon>Araneae</taxon>
        <taxon>Araneomorphae</taxon>
        <taxon>Entelegynae</taxon>
        <taxon>Araneoidea</taxon>
        <taxon>Araneidae</taxon>
        <taxon>Araneus</taxon>
    </lineage>
</organism>
<evidence type="ECO:0000313" key="1">
    <source>
        <dbReference type="EMBL" id="GBM09563.1"/>
    </source>
</evidence>
<reference evidence="1 2" key="1">
    <citation type="journal article" date="2019" name="Sci. Rep.">
        <title>Orb-weaving spider Araneus ventricosus genome elucidates the spidroin gene catalogue.</title>
        <authorList>
            <person name="Kono N."/>
            <person name="Nakamura H."/>
            <person name="Ohtoshi R."/>
            <person name="Moran D.A.P."/>
            <person name="Shinohara A."/>
            <person name="Yoshida Y."/>
            <person name="Fujiwara M."/>
            <person name="Mori M."/>
            <person name="Tomita M."/>
            <person name="Arakawa K."/>
        </authorList>
    </citation>
    <scope>NUCLEOTIDE SEQUENCE [LARGE SCALE GENOMIC DNA]</scope>
</reference>